<keyword evidence="5" id="KW-1185">Reference proteome</keyword>
<dbReference type="InterPro" id="IPR050272">
    <property type="entry name" value="Isochorismatase-like_hydrls"/>
</dbReference>
<dbReference type="CDD" id="cd01014">
    <property type="entry name" value="nicotinamidase_related"/>
    <property type="match status" value="1"/>
</dbReference>
<proteinExistence type="inferred from homology"/>
<evidence type="ECO:0000256" key="1">
    <source>
        <dbReference type="ARBA" id="ARBA00006336"/>
    </source>
</evidence>
<accession>A0ABQ6N274</accession>
<keyword evidence="2" id="KW-0378">Hydrolase</keyword>
<organism evidence="4 5">
    <name type="scientific">Tetraparma gracilis</name>
    <dbReference type="NCBI Taxonomy" id="2962635"/>
    <lineage>
        <taxon>Eukaryota</taxon>
        <taxon>Sar</taxon>
        <taxon>Stramenopiles</taxon>
        <taxon>Ochrophyta</taxon>
        <taxon>Bolidophyceae</taxon>
        <taxon>Parmales</taxon>
        <taxon>Triparmaceae</taxon>
        <taxon>Tetraparma</taxon>
    </lineage>
</organism>
<dbReference type="InterPro" id="IPR036380">
    <property type="entry name" value="Isochorismatase-like_sf"/>
</dbReference>
<reference evidence="4 5" key="1">
    <citation type="journal article" date="2023" name="Commun. Biol.">
        <title>Genome analysis of Parmales, the sister group of diatoms, reveals the evolutionary specialization of diatoms from phago-mixotrophs to photoautotrophs.</title>
        <authorList>
            <person name="Ban H."/>
            <person name="Sato S."/>
            <person name="Yoshikawa S."/>
            <person name="Yamada K."/>
            <person name="Nakamura Y."/>
            <person name="Ichinomiya M."/>
            <person name="Sato N."/>
            <person name="Blanc-Mathieu R."/>
            <person name="Endo H."/>
            <person name="Kuwata A."/>
            <person name="Ogata H."/>
        </authorList>
    </citation>
    <scope>NUCLEOTIDE SEQUENCE [LARGE SCALE GENOMIC DNA]</scope>
</reference>
<evidence type="ECO:0000313" key="4">
    <source>
        <dbReference type="EMBL" id="GMI38042.1"/>
    </source>
</evidence>
<dbReference type="Gene3D" id="3.40.50.850">
    <property type="entry name" value="Isochorismatase-like"/>
    <property type="match status" value="1"/>
</dbReference>
<dbReference type="InterPro" id="IPR000868">
    <property type="entry name" value="Isochorismatase-like_dom"/>
</dbReference>
<name>A0ABQ6N274_9STRA</name>
<dbReference type="EMBL" id="BRYB01002008">
    <property type="protein sequence ID" value="GMI38042.1"/>
    <property type="molecule type" value="Genomic_DNA"/>
</dbReference>
<evidence type="ECO:0000313" key="5">
    <source>
        <dbReference type="Proteomes" id="UP001165060"/>
    </source>
</evidence>
<feature type="domain" description="Isochorismatase-like" evidence="3">
    <location>
        <begin position="9"/>
        <end position="151"/>
    </location>
</feature>
<protein>
    <recommendedName>
        <fullName evidence="3">Isochorismatase-like domain-containing protein</fullName>
    </recommendedName>
</protein>
<sequence length="208" mass="22020">MDALPSPASALILIDMQKGFESGSHWGQERNNPGMEGNALRLLQFFRKAGGRVCHVRHASLESGSPLAEGSPGFEPMSGFEDVPGELTYVKNVNSGFIGTSLERDLREQGIEELVFCGLTTHHCVSTTVRMGSNLGFRCWVVGDACAVFSRAAAPGTSGADGAGGEWGANVVHAVHLASLHGEFCRVVETGELLGREELKGKYADSAG</sequence>
<dbReference type="PANTHER" id="PTHR43540:SF1">
    <property type="entry name" value="ISOCHORISMATASE HYDROLASE"/>
    <property type="match status" value="1"/>
</dbReference>
<dbReference type="Proteomes" id="UP001165060">
    <property type="component" value="Unassembled WGS sequence"/>
</dbReference>
<dbReference type="Pfam" id="PF00857">
    <property type="entry name" value="Isochorismatase"/>
    <property type="match status" value="1"/>
</dbReference>
<comment type="similarity">
    <text evidence="1">Belongs to the isochorismatase family.</text>
</comment>
<gene>
    <name evidence="4" type="ORF">TeGR_g5296</name>
</gene>
<evidence type="ECO:0000256" key="2">
    <source>
        <dbReference type="ARBA" id="ARBA00022801"/>
    </source>
</evidence>
<dbReference type="SUPFAM" id="SSF52499">
    <property type="entry name" value="Isochorismatase-like hydrolases"/>
    <property type="match status" value="1"/>
</dbReference>
<evidence type="ECO:0000259" key="3">
    <source>
        <dbReference type="Pfam" id="PF00857"/>
    </source>
</evidence>
<dbReference type="PANTHER" id="PTHR43540">
    <property type="entry name" value="PEROXYUREIDOACRYLATE/UREIDOACRYLATE AMIDOHYDROLASE-RELATED"/>
    <property type="match status" value="1"/>
</dbReference>
<comment type="caution">
    <text evidence="4">The sequence shown here is derived from an EMBL/GenBank/DDBJ whole genome shotgun (WGS) entry which is preliminary data.</text>
</comment>